<proteinExistence type="predicted"/>
<reference evidence="5" key="1">
    <citation type="journal article" date="2019" name="Int. J. Syst. Evol. Microbiol.">
        <title>The Global Catalogue of Microorganisms (GCM) 10K type strain sequencing project: providing services to taxonomists for standard genome sequencing and annotation.</title>
        <authorList>
            <consortium name="The Broad Institute Genomics Platform"/>
            <consortium name="The Broad Institute Genome Sequencing Center for Infectious Disease"/>
            <person name="Wu L."/>
            <person name="Ma J."/>
        </authorList>
    </citation>
    <scope>NUCLEOTIDE SEQUENCE [LARGE SCALE GENOMIC DNA]</scope>
    <source>
        <strain evidence="5">CGMCC 1.12942</strain>
    </source>
</reference>
<feature type="domain" description="Peptidoglycan beta-N-acetylmuramidase NamZ C-terminal" evidence="3">
    <location>
        <begin position="271"/>
        <end position="425"/>
    </location>
</feature>
<name>A0ABW2RR32_9BACL</name>
<dbReference type="PIRSF" id="PIRSF016719">
    <property type="entry name" value="UCP016719"/>
    <property type="match status" value="1"/>
</dbReference>
<evidence type="ECO:0000313" key="4">
    <source>
        <dbReference type="EMBL" id="MFC7443349.1"/>
    </source>
</evidence>
<accession>A0ABW2RR32</accession>
<keyword evidence="1" id="KW-0812">Transmembrane</keyword>
<dbReference type="Pfam" id="PF07075">
    <property type="entry name" value="NamZ_N"/>
    <property type="match status" value="1"/>
</dbReference>
<protein>
    <submittedName>
        <fullName evidence="4">Exo-beta-N-acetylmuramidase NamZ domain-containing protein</fullName>
    </submittedName>
</protein>
<dbReference type="Gene3D" id="3.40.50.12170">
    <property type="entry name" value="Uncharacterised protein PF07075, DUF1343"/>
    <property type="match status" value="1"/>
</dbReference>
<gene>
    <name evidence="4" type="ORF">ACFQNG_20035</name>
</gene>
<dbReference type="RefSeq" id="WP_379867675.1">
    <property type="nucleotide sequence ID" value="NZ_JBHTBW010000085.1"/>
</dbReference>
<dbReference type="PANTHER" id="PTHR42915">
    <property type="entry name" value="HYPOTHETICAL 460 KDA PROTEIN IN FEUA-SIGW INTERGENIC REGION [PRECURSOR]"/>
    <property type="match status" value="1"/>
</dbReference>
<evidence type="ECO:0000313" key="5">
    <source>
        <dbReference type="Proteomes" id="UP001596500"/>
    </source>
</evidence>
<dbReference type="InterPro" id="IPR048502">
    <property type="entry name" value="NamZ_N"/>
</dbReference>
<dbReference type="PANTHER" id="PTHR42915:SF1">
    <property type="entry name" value="PEPTIDOGLYCAN BETA-N-ACETYLMURAMIDASE NAMZ"/>
    <property type="match status" value="1"/>
</dbReference>
<keyword evidence="1" id="KW-0472">Membrane</keyword>
<evidence type="ECO:0000259" key="2">
    <source>
        <dbReference type="Pfam" id="PF07075"/>
    </source>
</evidence>
<keyword evidence="5" id="KW-1185">Reference proteome</keyword>
<sequence>MLKIDHNRWWGITLGFVIVLATFTFVWVNGEQEAAQGYRGRVLTGLDEVLTHPGMFAGQRVGLITNPTGITADYQHALDAMLAKGIKVTEVYGPEHGVRGTEQAGDTPGELIDPKTGLPLTNLYGKKPAEMVPLFEDVDVLVFDIQDVGARFYTYIYTMAYAMEAAALADKPFYVLDRPNPLGGDRVEGPVLEEKHSSFIGLFPIALRHGMTVGELATMFNEAFFPKAGKKKVELHVVRMKGWSRQETFEKTNLPWVMPSPNMPTVMTAQVYPGTGLIEATNLSEGRGTTRPFELVGAPYIEGWKLAEALNREQLPGVTFREAYYTPSFSKYQGKAVGGVQVHVTDPASFDPILTGLAIIEKTKKLYPNQFAWRESGEPYWMDKMTGSEKVRQQIDQGKSAKEIVHTWTEELNSFKELREKYLLYPGRGIPHLK</sequence>
<dbReference type="Gene3D" id="3.90.1150.140">
    <property type="match status" value="1"/>
</dbReference>
<evidence type="ECO:0000256" key="1">
    <source>
        <dbReference type="SAM" id="Phobius"/>
    </source>
</evidence>
<keyword evidence="1" id="KW-1133">Transmembrane helix</keyword>
<dbReference type="InterPro" id="IPR008302">
    <property type="entry name" value="NamZ"/>
</dbReference>
<dbReference type="Proteomes" id="UP001596500">
    <property type="component" value="Unassembled WGS sequence"/>
</dbReference>
<evidence type="ECO:0000259" key="3">
    <source>
        <dbReference type="Pfam" id="PF20732"/>
    </source>
</evidence>
<organism evidence="4 5">
    <name type="scientific">Laceyella putida</name>
    <dbReference type="NCBI Taxonomy" id="110101"/>
    <lineage>
        <taxon>Bacteria</taxon>
        <taxon>Bacillati</taxon>
        <taxon>Bacillota</taxon>
        <taxon>Bacilli</taxon>
        <taxon>Bacillales</taxon>
        <taxon>Thermoactinomycetaceae</taxon>
        <taxon>Laceyella</taxon>
    </lineage>
</organism>
<dbReference type="EMBL" id="JBHTBW010000085">
    <property type="protein sequence ID" value="MFC7443349.1"/>
    <property type="molecule type" value="Genomic_DNA"/>
</dbReference>
<comment type="caution">
    <text evidence="4">The sequence shown here is derived from an EMBL/GenBank/DDBJ whole genome shotgun (WGS) entry which is preliminary data.</text>
</comment>
<dbReference type="Pfam" id="PF20732">
    <property type="entry name" value="NamZ_C"/>
    <property type="match status" value="1"/>
</dbReference>
<feature type="domain" description="Peptidoglycan beta-N-acetylmuramidase NamZ N-terminal" evidence="2">
    <location>
        <begin position="61"/>
        <end position="266"/>
    </location>
</feature>
<feature type="transmembrane region" description="Helical" evidence="1">
    <location>
        <begin position="9"/>
        <end position="28"/>
    </location>
</feature>
<dbReference type="InterPro" id="IPR048503">
    <property type="entry name" value="NamZ_C"/>
</dbReference>